<dbReference type="CDD" id="cd06225">
    <property type="entry name" value="HAMP"/>
    <property type="match status" value="1"/>
</dbReference>
<dbReference type="SUPFAM" id="SSF58104">
    <property type="entry name" value="Methyl-accepting chemotaxis protein (MCP) signaling domain"/>
    <property type="match status" value="1"/>
</dbReference>
<feature type="domain" description="Methyl-accepting transducer" evidence="6">
    <location>
        <begin position="504"/>
        <end position="761"/>
    </location>
</feature>
<dbReference type="PROSITE" id="PS50885">
    <property type="entry name" value="HAMP"/>
    <property type="match status" value="1"/>
</dbReference>
<dbReference type="Pfam" id="PF00672">
    <property type="entry name" value="HAMP"/>
    <property type="match status" value="1"/>
</dbReference>
<evidence type="ECO:0000256" key="3">
    <source>
        <dbReference type="ARBA" id="ARBA00029447"/>
    </source>
</evidence>
<evidence type="ECO:0000313" key="9">
    <source>
        <dbReference type="Proteomes" id="UP000029868"/>
    </source>
</evidence>
<dbReference type="Gene3D" id="1.10.287.950">
    <property type="entry name" value="Methyl-accepting chemotaxis protein"/>
    <property type="match status" value="1"/>
</dbReference>
<dbReference type="SMART" id="SM00304">
    <property type="entry name" value="HAMP"/>
    <property type="match status" value="1"/>
</dbReference>
<evidence type="ECO:0000256" key="2">
    <source>
        <dbReference type="ARBA" id="ARBA00023224"/>
    </source>
</evidence>
<organism evidence="8 9">
    <name type="scientific">Colwellia psychrerythraea</name>
    <name type="common">Vibrio psychroerythus</name>
    <dbReference type="NCBI Taxonomy" id="28229"/>
    <lineage>
        <taxon>Bacteria</taxon>
        <taxon>Pseudomonadati</taxon>
        <taxon>Pseudomonadota</taxon>
        <taxon>Gammaproteobacteria</taxon>
        <taxon>Alteromonadales</taxon>
        <taxon>Colwelliaceae</taxon>
        <taxon>Colwellia</taxon>
    </lineage>
</organism>
<dbReference type="InterPro" id="IPR003660">
    <property type="entry name" value="HAMP_dom"/>
</dbReference>
<dbReference type="CDD" id="cd11386">
    <property type="entry name" value="MCP_signal"/>
    <property type="match status" value="1"/>
</dbReference>
<dbReference type="Proteomes" id="UP000029868">
    <property type="component" value="Unassembled WGS sequence"/>
</dbReference>
<evidence type="ECO:0000259" key="7">
    <source>
        <dbReference type="PROSITE" id="PS50885"/>
    </source>
</evidence>
<dbReference type="PANTHER" id="PTHR32089">
    <property type="entry name" value="METHYL-ACCEPTING CHEMOTAXIS PROTEIN MCPB"/>
    <property type="match status" value="1"/>
</dbReference>
<dbReference type="FunFam" id="1.10.287.950:FF:000001">
    <property type="entry name" value="Methyl-accepting chemotaxis sensory transducer"/>
    <property type="match status" value="1"/>
</dbReference>
<dbReference type="Pfam" id="PF00015">
    <property type="entry name" value="MCPsignal"/>
    <property type="match status" value="1"/>
</dbReference>
<dbReference type="AlphaFoldDB" id="A0A099KWX6"/>
<keyword evidence="5" id="KW-0472">Membrane</keyword>
<dbReference type="PROSITE" id="PS50111">
    <property type="entry name" value="CHEMOTAXIS_TRANSDUC_2"/>
    <property type="match status" value="1"/>
</dbReference>
<dbReference type="RefSeq" id="WP_033081563.1">
    <property type="nucleotide sequence ID" value="NZ_JQEC01000015.1"/>
</dbReference>
<dbReference type="GO" id="GO:0006935">
    <property type="term" value="P:chemotaxis"/>
    <property type="evidence" value="ECO:0007669"/>
    <property type="project" value="UniProtKB-ARBA"/>
</dbReference>
<comment type="subcellular location">
    <subcellularLocation>
        <location evidence="1">Membrane</location>
    </subcellularLocation>
</comment>
<dbReference type="GO" id="GO:0007165">
    <property type="term" value="P:signal transduction"/>
    <property type="evidence" value="ECO:0007669"/>
    <property type="project" value="UniProtKB-KW"/>
</dbReference>
<evidence type="ECO:0000259" key="6">
    <source>
        <dbReference type="PROSITE" id="PS50111"/>
    </source>
</evidence>
<dbReference type="InterPro" id="IPR004089">
    <property type="entry name" value="MCPsignal_dom"/>
</dbReference>
<dbReference type="EMBL" id="JQEC01000015">
    <property type="protein sequence ID" value="KGJ95086.1"/>
    <property type="molecule type" value="Genomic_DNA"/>
</dbReference>
<dbReference type="PANTHER" id="PTHR32089:SF112">
    <property type="entry name" value="LYSOZYME-LIKE PROTEIN-RELATED"/>
    <property type="match status" value="1"/>
</dbReference>
<dbReference type="SMART" id="SM00283">
    <property type="entry name" value="MA"/>
    <property type="match status" value="1"/>
</dbReference>
<keyword evidence="2 4" id="KW-0807">Transducer</keyword>
<dbReference type="GO" id="GO:0016020">
    <property type="term" value="C:membrane"/>
    <property type="evidence" value="ECO:0007669"/>
    <property type="project" value="UniProtKB-SubCell"/>
</dbReference>
<evidence type="ECO:0000256" key="4">
    <source>
        <dbReference type="PROSITE-ProRule" id="PRU00284"/>
    </source>
</evidence>
<feature type="domain" description="HAMP" evidence="7">
    <location>
        <begin position="444"/>
        <end position="499"/>
    </location>
</feature>
<dbReference type="PATRIC" id="fig|28229.3.peg.1475"/>
<evidence type="ECO:0000256" key="5">
    <source>
        <dbReference type="SAM" id="Phobius"/>
    </source>
</evidence>
<feature type="transmembrane region" description="Helical" evidence="5">
    <location>
        <begin position="420"/>
        <end position="447"/>
    </location>
</feature>
<evidence type="ECO:0000313" key="8">
    <source>
        <dbReference type="EMBL" id="KGJ95086.1"/>
    </source>
</evidence>
<feature type="transmembrane region" description="Helical" evidence="5">
    <location>
        <begin position="7"/>
        <end position="28"/>
    </location>
</feature>
<name>A0A099KWX6_COLPS</name>
<proteinExistence type="inferred from homology"/>
<reference evidence="8 9" key="1">
    <citation type="submission" date="2014-08" db="EMBL/GenBank/DDBJ databases">
        <title>Genomic and Phenotypic Diversity of Colwellia psychrerythraea strains from Disparate Marine Basins.</title>
        <authorList>
            <person name="Techtmann S.M."/>
            <person name="Stelling S.C."/>
            <person name="Utturkar S.M."/>
            <person name="Alshibli N."/>
            <person name="Harris A."/>
            <person name="Brown S.D."/>
            <person name="Hazen T.C."/>
        </authorList>
    </citation>
    <scope>NUCLEOTIDE SEQUENCE [LARGE SCALE GENOMIC DNA]</scope>
    <source>
        <strain evidence="8 9">GAB14E</strain>
    </source>
</reference>
<gene>
    <name evidence="8" type="ORF">GAB14E_1868</name>
</gene>
<comment type="similarity">
    <text evidence="3">Belongs to the methyl-accepting chemotaxis (MCP) protein family.</text>
</comment>
<sequence>MKIKHQLLAQAIFLAIVPAFIIAVIITLQANQSSFKALEKKSKEQLISLRELKKDQISSYLNTIQSQVISLSKNPSVVNAATSYKNTFYNSQLSQLPQSQASNGKSRVSRYYQSQFSQAYSNKNPQEQFSALNKLSQLDPLAIQYQDKYIASNKFPLGNKDQLNRAGNSAYDQIHEQYHPMFRDYLNRFGYYDIFIVDVDSGHVIYSVYKELDYATSLITGPYANSGLARVFNKAKSLNDEDSVLVDFESYFPSYDQAASFIASPIQNQSGQVDAILVFQMPIDGINKIMTNNERWSDVGLGLSGETYLVGPDYKLRSESRFLIEDSQNYYKALVDSGTQPNVEKIKAYNSALGLQFVETPGVTEALKGNKGFSQYPDYRNVKVLSAYTPLQYGDLTWSLMAEIDIEEAFYDAVQLSDELYFYSLMSLLIIGAISITTGLIIANIIVNPLNILVNRISEISEGDGDLTVELDLARRKDEIGEVGKAFNQFVRKIRSLIIEIDLHAGQLASSSEELSAVTKETNSIIAMQKGKTELTTAVMYELNTSINSIAENSHQTANMTTEANTESAKGSTLSQSAQLAIHDLVDSVAVASKELHQLNSQVEEITGILSVIDSIADQTNLLALNAAIEAARAGESGRGFSVVADEVRTLAAKTQESTIEIQRKIEGLKKSSMQSVNAMNQASVEANKGVELVKQTATSLKIVEGLVKSVSTKNTENAEASQLQGNSVSGAHQNIIDISDYTENTASAALQTSQASNELATLAVNMSSLVRQFKY</sequence>
<keyword evidence="5" id="KW-0812">Transmembrane</keyword>
<comment type="caution">
    <text evidence="8">The sequence shown here is derived from an EMBL/GenBank/DDBJ whole genome shotgun (WGS) entry which is preliminary data.</text>
</comment>
<keyword evidence="5" id="KW-1133">Transmembrane helix</keyword>
<evidence type="ECO:0000256" key="1">
    <source>
        <dbReference type="ARBA" id="ARBA00004370"/>
    </source>
</evidence>
<accession>A0A099KWX6</accession>
<protein>
    <submittedName>
        <fullName evidence="8">Methyl-accepting chemotaxis sensory transducer</fullName>
    </submittedName>
</protein>